<feature type="compositionally biased region" description="Basic and acidic residues" evidence="5">
    <location>
        <begin position="522"/>
        <end position="562"/>
    </location>
</feature>
<evidence type="ECO:0000256" key="2">
    <source>
        <dbReference type="ARBA" id="ARBA00013194"/>
    </source>
</evidence>
<feature type="compositionally biased region" description="Basic residues" evidence="5">
    <location>
        <begin position="326"/>
        <end position="342"/>
    </location>
</feature>
<dbReference type="SUPFAM" id="SSF50891">
    <property type="entry name" value="Cyclophilin-like"/>
    <property type="match status" value="1"/>
</dbReference>
<feature type="compositionally biased region" description="Basic and acidic residues" evidence="5">
    <location>
        <begin position="1098"/>
        <end position="1130"/>
    </location>
</feature>
<dbReference type="EMBL" id="NEDP02001504">
    <property type="protein sequence ID" value="OWF53136.1"/>
    <property type="molecule type" value="Genomic_DNA"/>
</dbReference>
<feature type="compositionally biased region" description="Polar residues" evidence="5">
    <location>
        <begin position="1041"/>
        <end position="1054"/>
    </location>
</feature>
<feature type="compositionally biased region" description="Basic residues" evidence="5">
    <location>
        <begin position="227"/>
        <end position="251"/>
    </location>
</feature>
<evidence type="ECO:0000259" key="6">
    <source>
        <dbReference type="PROSITE" id="PS50072"/>
    </source>
</evidence>
<feature type="compositionally biased region" description="Low complexity" evidence="5">
    <location>
        <begin position="1154"/>
        <end position="1178"/>
    </location>
</feature>
<feature type="compositionally biased region" description="Polar residues" evidence="5">
    <location>
        <begin position="722"/>
        <end position="743"/>
    </location>
</feature>
<dbReference type="STRING" id="6573.A0A210QWQ7"/>
<feature type="compositionally biased region" description="Basic and acidic residues" evidence="5">
    <location>
        <begin position="292"/>
        <end position="302"/>
    </location>
</feature>
<dbReference type="Proteomes" id="UP000242188">
    <property type="component" value="Unassembled WGS sequence"/>
</dbReference>
<evidence type="ECO:0000313" key="8">
    <source>
        <dbReference type="Proteomes" id="UP000242188"/>
    </source>
</evidence>
<reference evidence="7 8" key="1">
    <citation type="journal article" date="2017" name="Nat. Ecol. Evol.">
        <title>Scallop genome provides insights into evolution of bilaterian karyotype and development.</title>
        <authorList>
            <person name="Wang S."/>
            <person name="Zhang J."/>
            <person name="Jiao W."/>
            <person name="Li J."/>
            <person name="Xun X."/>
            <person name="Sun Y."/>
            <person name="Guo X."/>
            <person name="Huan P."/>
            <person name="Dong B."/>
            <person name="Zhang L."/>
            <person name="Hu X."/>
            <person name="Sun X."/>
            <person name="Wang J."/>
            <person name="Zhao C."/>
            <person name="Wang Y."/>
            <person name="Wang D."/>
            <person name="Huang X."/>
            <person name="Wang R."/>
            <person name="Lv J."/>
            <person name="Li Y."/>
            <person name="Zhang Z."/>
            <person name="Liu B."/>
            <person name="Lu W."/>
            <person name="Hui Y."/>
            <person name="Liang J."/>
            <person name="Zhou Z."/>
            <person name="Hou R."/>
            <person name="Li X."/>
            <person name="Liu Y."/>
            <person name="Li H."/>
            <person name="Ning X."/>
            <person name="Lin Y."/>
            <person name="Zhao L."/>
            <person name="Xing Q."/>
            <person name="Dou J."/>
            <person name="Li Y."/>
            <person name="Mao J."/>
            <person name="Guo H."/>
            <person name="Dou H."/>
            <person name="Li T."/>
            <person name="Mu C."/>
            <person name="Jiang W."/>
            <person name="Fu Q."/>
            <person name="Fu X."/>
            <person name="Miao Y."/>
            <person name="Liu J."/>
            <person name="Yu Q."/>
            <person name="Li R."/>
            <person name="Liao H."/>
            <person name="Li X."/>
            <person name="Kong Y."/>
            <person name="Jiang Z."/>
            <person name="Chourrout D."/>
            <person name="Li R."/>
            <person name="Bao Z."/>
        </authorList>
    </citation>
    <scope>NUCLEOTIDE SEQUENCE [LARGE SCALE GENOMIC DNA]</scope>
    <source>
        <strain evidence="7 8">PY_sf001</strain>
    </source>
</reference>
<evidence type="ECO:0000256" key="4">
    <source>
        <dbReference type="ARBA" id="ARBA00023235"/>
    </source>
</evidence>
<feature type="compositionally biased region" description="Basic and acidic residues" evidence="5">
    <location>
        <begin position="780"/>
        <end position="803"/>
    </location>
</feature>
<dbReference type="PANTHER" id="PTHR11071:SF565">
    <property type="entry name" value="MOCA-CYP, ISOFORM A"/>
    <property type="match status" value="1"/>
</dbReference>
<dbReference type="InterPro" id="IPR002130">
    <property type="entry name" value="Cyclophilin-type_PPIase_dom"/>
</dbReference>
<dbReference type="GO" id="GO:0016018">
    <property type="term" value="F:cyclosporin A binding"/>
    <property type="evidence" value="ECO:0007669"/>
    <property type="project" value="TreeGrafter"/>
</dbReference>
<keyword evidence="3" id="KW-0697">Rotamase</keyword>
<evidence type="ECO:0000313" key="7">
    <source>
        <dbReference type="EMBL" id="OWF53136.1"/>
    </source>
</evidence>
<dbReference type="PANTHER" id="PTHR11071">
    <property type="entry name" value="PEPTIDYL-PROLYL CIS-TRANS ISOMERASE"/>
    <property type="match status" value="1"/>
</dbReference>
<feature type="compositionally biased region" description="Basic residues" evidence="5">
    <location>
        <begin position="467"/>
        <end position="489"/>
    </location>
</feature>
<feature type="compositionally biased region" description="Basic residues" evidence="5">
    <location>
        <begin position="1203"/>
        <end position="1232"/>
    </location>
</feature>
<dbReference type="PROSITE" id="PS00170">
    <property type="entry name" value="CSA_PPIASE_1"/>
    <property type="match status" value="1"/>
</dbReference>
<feature type="compositionally biased region" description="Basic and acidic residues" evidence="5">
    <location>
        <begin position="363"/>
        <end position="406"/>
    </location>
</feature>
<dbReference type="Pfam" id="PF00160">
    <property type="entry name" value="Pro_isomerase"/>
    <property type="match status" value="1"/>
</dbReference>
<dbReference type="EC" id="5.2.1.8" evidence="2"/>
<feature type="compositionally biased region" description="Basic and acidic residues" evidence="5">
    <location>
        <begin position="416"/>
        <end position="456"/>
    </location>
</feature>
<dbReference type="GO" id="GO:0006457">
    <property type="term" value="P:protein folding"/>
    <property type="evidence" value="ECO:0007669"/>
    <property type="project" value="InterPro"/>
</dbReference>
<comment type="caution">
    <text evidence="7">The sequence shown here is derived from an EMBL/GenBank/DDBJ whole genome shotgun (WGS) entry which is preliminary data.</text>
</comment>
<proteinExistence type="predicted"/>
<protein>
    <recommendedName>
        <fullName evidence="2">peptidylprolyl isomerase</fullName>
        <ecNumber evidence="2">5.2.1.8</ecNumber>
    </recommendedName>
</protein>
<evidence type="ECO:0000256" key="3">
    <source>
        <dbReference type="ARBA" id="ARBA00023110"/>
    </source>
</evidence>
<dbReference type="PRINTS" id="PR00153">
    <property type="entry name" value="CSAPPISMRASE"/>
</dbReference>
<dbReference type="GO" id="GO:0005739">
    <property type="term" value="C:mitochondrion"/>
    <property type="evidence" value="ECO:0007669"/>
    <property type="project" value="TreeGrafter"/>
</dbReference>
<dbReference type="Gene3D" id="2.40.100.10">
    <property type="entry name" value="Cyclophilin-like"/>
    <property type="match status" value="1"/>
</dbReference>
<keyword evidence="8" id="KW-1185">Reference proteome</keyword>
<organism evidence="7 8">
    <name type="scientific">Mizuhopecten yessoensis</name>
    <name type="common">Japanese scallop</name>
    <name type="synonym">Patinopecten yessoensis</name>
    <dbReference type="NCBI Taxonomy" id="6573"/>
    <lineage>
        <taxon>Eukaryota</taxon>
        <taxon>Metazoa</taxon>
        <taxon>Spiralia</taxon>
        <taxon>Lophotrochozoa</taxon>
        <taxon>Mollusca</taxon>
        <taxon>Bivalvia</taxon>
        <taxon>Autobranchia</taxon>
        <taxon>Pteriomorphia</taxon>
        <taxon>Pectinida</taxon>
        <taxon>Pectinoidea</taxon>
        <taxon>Pectinidae</taxon>
        <taxon>Mizuhopecten</taxon>
    </lineage>
</organism>
<evidence type="ECO:0000256" key="1">
    <source>
        <dbReference type="ARBA" id="ARBA00000971"/>
    </source>
</evidence>
<feature type="compositionally biased region" description="Basic residues" evidence="5">
    <location>
        <begin position="1185"/>
        <end position="1195"/>
    </location>
</feature>
<dbReference type="FunFam" id="2.40.100.10:FF:000005">
    <property type="entry name" value="Peptidyl-prolyl cis-trans isomerase G"/>
    <property type="match status" value="1"/>
</dbReference>
<feature type="region of interest" description="Disordered" evidence="5">
    <location>
        <begin position="188"/>
        <end position="1236"/>
    </location>
</feature>
<dbReference type="InterPro" id="IPR029000">
    <property type="entry name" value="Cyclophilin-like_dom_sf"/>
</dbReference>
<feature type="compositionally biased region" description="Basic and acidic residues" evidence="5">
    <location>
        <begin position="647"/>
        <end position="668"/>
    </location>
</feature>
<feature type="compositionally biased region" description="Basic and acidic residues" evidence="5">
    <location>
        <begin position="883"/>
        <end position="903"/>
    </location>
</feature>
<feature type="compositionally biased region" description="Pro residues" evidence="5">
    <location>
        <begin position="978"/>
        <end position="987"/>
    </location>
</feature>
<comment type="catalytic activity">
    <reaction evidence="1">
        <text>[protein]-peptidylproline (omega=180) = [protein]-peptidylproline (omega=0)</text>
        <dbReference type="Rhea" id="RHEA:16237"/>
        <dbReference type="Rhea" id="RHEA-COMP:10747"/>
        <dbReference type="Rhea" id="RHEA-COMP:10748"/>
        <dbReference type="ChEBI" id="CHEBI:83833"/>
        <dbReference type="ChEBI" id="CHEBI:83834"/>
        <dbReference type="EC" id="5.2.1.8"/>
    </reaction>
</comment>
<dbReference type="GO" id="GO:0003755">
    <property type="term" value="F:peptidyl-prolyl cis-trans isomerase activity"/>
    <property type="evidence" value="ECO:0007669"/>
    <property type="project" value="UniProtKB-KW"/>
</dbReference>
<feature type="compositionally biased region" description="Basic and acidic residues" evidence="5">
    <location>
        <begin position="954"/>
        <end position="963"/>
    </location>
</feature>
<feature type="domain" description="PPIase cyclophilin-type" evidence="6">
    <location>
        <begin position="19"/>
        <end position="184"/>
    </location>
</feature>
<feature type="compositionally biased region" description="Basic and acidic residues" evidence="5">
    <location>
        <begin position="819"/>
        <end position="830"/>
    </location>
</feature>
<dbReference type="OrthoDB" id="6145708at2759"/>
<dbReference type="InterPro" id="IPR020892">
    <property type="entry name" value="Cyclophilin-type_PPIase_CS"/>
</dbReference>
<sequence>MAAKRKKMTVTSGYKPRCFLDLEIGGQSVGRIIVELFSDVTPKTCENFRALCTGEKGVTQKTEQSLHYKGTPFHRVVKDFMIQGGDFTKGDGTGGESIYGGMFPDENFILKNDKEFLLCMANRGKDTNSSQFFITTRPAPHLDGVHVVFGQVLQGQDVVRLIENQETDTKSRPLKEVRIGNCGELVLQMKSKSKKKKKVSESESGLSHGSGSESGSESDSASEGDSKKRKRRKKQKKKDSKRKKKEKKKKRDKDEKDEEESPKEPEITTVFAAIRPDEIPEVPSQKFLMRNNPEKDQDDKAKSPPGYGQRRPIDRIPYSSQVKVTRSGRRIKGRGTVRYRSRSRSETPPHWRQAMQKPQPMEFVEKQDEDQGNRWVRGDKLPQVRGERGNRRLSERDRNFEPREFGQGDGGGNPRLGREANRGGGDRDDDRTRGRNRDRQPLRERFRQGDEKAEKKEEEEEEDDGRRKHKKDKSHKKHKKHKKTTKKHKDNKESDNEEDTRKARHPSVSDKEDVSRSPSPRSGRESKNEPERNGHSEARRLSERRDVRRSTADSRNSVERGRHDRRRSKSPEIRSKQPARRRSISRDRHHSKSRSPDRRPSSDSRGRRRRPSDSDSDSEDDSRTRSKRQSRRRSGSSRDSSSRSRSRSRDRFQRDIGRRGRRDEERRPRVLPGIRPVRQKSESPPPTHWKPGQKPWKVKPQDRPLTTNDVLGAPELKDKSPQKSGVSPGDSQVNPSRISSNSPVKLHGHHRQSDDSDDSDRSPSPGIDMSRGRKSSGSDPSRETRSIHLETDMRGRSEPDNLRTVRIGNMTEQRSVHLSKMDDDSYRRDPVPASKIQYDLAEQVDPIRASPVRKESKSKSRHSSDSRSESSYKTSDSSEESDTSVKSEEEQRRTVRKVEERIKWQPPPDPEEPEREEAPRIVTKQPEDVSRTSVRMRTPPLPPLGQVAEAASEMARKKNRWDVHAPVVVPERTIVSVPLPPKQPSPPRISRSSRSPSYSSDSSRSRSQSPTSNYLYGDKKKPLDNEETKPLEPIKQVEEFASQSLITKSVSKSPAKSDKGRSNPIQVVTNIESIPLQGGRSLDLNMLSPANIPFPVESTEKPKDKSSSSSEKKISPDEPPKKSLEERLKDFTAGISGSKSAFIPSGDKAKAKSRSPSSDASPKKSSPTRRPSNRSGSRNQDRSKSPHRSRRKSRSKSREKSHSKSPLRSRRRSSKSPIRVRRKSHSKSPRRGKKEEVIHALHSDEGFLRLGIHQCHPEGSLEPVLVGNQDHLGGRDLEGVPHLPEEGLGHQNVVPVQGLQSGDLCHQGDEVCPIAGGHLYEEDVQGQGPPGEDHQGDVVSLHDVAADLGQGDVLLYDAGLREKDAGDAAKVQDRPKVEVAAEVVAVVRDTLVARVVEVAVDVVDIEALALTVIEHRHRVSQYGLRFF</sequence>
<evidence type="ECO:0000256" key="5">
    <source>
        <dbReference type="SAM" id="MobiDB-lite"/>
    </source>
</evidence>
<keyword evidence="4" id="KW-0413">Isomerase</keyword>
<name>A0A210QWQ7_MIZYE</name>
<feature type="compositionally biased region" description="Basic and acidic residues" evidence="5">
    <location>
        <begin position="594"/>
        <end position="605"/>
    </location>
</feature>
<feature type="compositionally biased region" description="Polar residues" evidence="5">
    <location>
        <begin position="1063"/>
        <end position="1072"/>
    </location>
</feature>
<accession>A0A210QWQ7</accession>
<feature type="compositionally biased region" description="Basic and acidic residues" evidence="5">
    <location>
        <begin position="852"/>
        <end position="870"/>
    </location>
</feature>
<feature type="compositionally biased region" description="Basic and acidic residues" evidence="5">
    <location>
        <begin position="1017"/>
        <end position="1038"/>
    </location>
</feature>
<feature type="compositionally biased region" description="Low complexity" evidence="5">
    <location>
        <begin position="202"/>
        <end position="223"/>
    </location>
</feature>
<dbReference type="CDD" id="cd01926">
    <property type="entry name" value="cyclophilin_ABH_like"/>
    <property type="match status" value="1"/>
</dbReference>
<gene>
    <name evidence="7" type="ORF">KP79_PYT03715</name>
</gene>
<dbReference type="PROSITE" id="PS50072">
    <property type="entry name" value="CSA_PPIASE_2"/>
    <property type="match status" value="1"/>
</dbReference>
<feature type="compositionally biased region" description="Basic residues" evidence="5">
    <location>
        <begin position="577"/>
        <end position="593"/>
    </location>
</feature>
<feature type="compositionally biased region" description="Basic residues" evidence="5">
    <location>
        <begin position="625"/>
        <end position="635"/>
    </location>
</feature>
<feature type="compositionally biased region" description="Low complexity" evidence="5">
    <location>
        <begin position="988"/>
        <end position="1012"/>
    </location>
</feature>